<comment type="subcellular location">
    <subcellularLocation>
        <location evidence="1">Membrane</location>
        <topology evidence="1">Multi-pass membrane protein</topology>
    </subcellularLocation>
</comment>
<feature type="transmembrane region" description="Helical" evidence="5">
    <location>
        <begin position="6"/>
        <end position="22"/>
    </location>
</feature>
<feature type="transmembrane region" description="Helical" evidence="5">
    <location>
        <begin position="91"/>
        <end position="108"/>
    </location>
</feature>
<evidence type="ECO:0000256" key="3">
    <source>
        <dbReference type="ARBA" id="ARBA00022989"/>
    </source>
</evidence>
<feature type="transmembrane region" description="Helical" evidence="5">
    <location>
        <begin position="190"/>
        <end position="207"/>
    </location>
</feature>
<feature type="transmembrane region" description="Helical" evidence="5">
    <location>
        <begin position="145"/>
        <end position="162"/>
    </location>
</feature>
<reference evidence="7 8" key="1">
    <citation type="submission" date="2023-06" db="EMBL/GenBank/DDBJ databases">
        <title>Nosocomial Elizabethkingia miricola genome.</title>
        <authorList>
            <person name="Morgado S."/>
            <person name="Fonseca E."/>
            <person name="Freitas F."/>
            <person name="Vicente A.C."/>
        </authorList>
    </citation>
    <scope>NUCLEOTIDE SEQUENCE [LARGE SCALE GENOMIC DNA]</scope>
    <source>
        <strain evidence="7 8">EM15</strain>
    </source>
</reference>
<dbReference type="RefSeq" id="WP_078795743.1">
    <property type="nucleotide sequence ID" value="NZ_CP040516.1"/>
</dbReference>
<name>A0ABD5BAQ0_ELIMR</name>
<feature type="transmembrane region" description="Helical" evidence="5">
    <location>
        <begin position="219"/>
        <end position="250"/>
    </location>
</feature>
<evidence type="ECO:0000259" key="6">
    <source>
        <dbReference type="Pfam" id="PF04932"/>
    </source>
</evidence>
<dbReference type="GO" id="GO:0016874">
    <property type="term" value="F:ligase activity"/>
    <property type="evidence" value="ECO:0007669"/>
    <property type="project" value="UniProtKB-KW"/>
</dbReference>
<keyword evidence="2 5" id="KW-0812">Transmembrane</keyword>
<dbReference type="GO" id="GO:0016020">
    <property type="term" value="C:membrane"/>
    <property type="evidence" value="ECO:0007669"/>
    <property type="project" value="UniProtKB-SubCell"/>
</dbReference>
<dbReference type="InterPro" id="IPR007016">
    <property type="entry name" value="O-antigen_ligase-rel_domated"/>
</dbReference>
<keyword evidence="3 5" id="KW-1133">Transmembrane helix</keyword>
<feature type="transmembrane region" description="Helical" evidence="5">
    <location>
        <begin position="64"/>
        <end position="79"/>
    </location>
</feature>
<evidence type="ECO:0000313" key="7">
    <source>
        <dbReference type="EMBL" id="MDQ8750833.1"/>
    </source>
</evidence>
<evidence type="ECO:0000256" key="5">
    <source>
        <dbReference type="SAM" id="Phobius"/>
    </source>
</evidence>
<dbReference type="Pfam" id="PF04932">
    <property type="entry name" value="Wzy_C"/>
    <property type="match status" value="1"/>
</dbReference>
<accession>A0ABD5BAQ0</accession>
<comment type="caution">
    <text evidence="7">The sequence shown here is derived from an EMBL/GenBank/DDBJ whole genome shotgun (WGS) entry which is preliminary data.</text>
</comment>
<dbReference type="Proteomes" id="UP001239265">
    <property type="component" value="Unassembled WGS sequence"/>
</dbReference>
<sequence length="415" mass="48474">MKSKHFITILILILGIYVFKLPELRILMFLILNILFISKLDFLIVFFVLTALLPYNSEDVNENYYTFISYIAVLLNILFDKSRKIIHVKFLFYPFILLIPIIILLFKGSYMSHAISLTTTIISFILMSVLFVSQNFDITNFKVKLFTCLGITLLIPYFLYLSNIDTSVLVLTGYKGTYGSGFARMGTEKLDATAIYFPCMLVFIYLVTENNIRGWKKYLFSALILIPCVMSYSFGFFFTFFLFGIFYLIYNYNVKVLILYILFSVILITNKTANDYYNTYQESKKSLGALDSRTEVWEMSIKEIKKSPLWGSNEYEPKDLPIQYQEEGDFGSHNILLEIWRRAGIISVLIFLIFYFILPIYLNKYSSYQSTLIMVTTLFYFLILHFYSNKVALIALLIIIYSGKFSNINFRSNKI</sequence>
<proteinExistence type="predicted"/>
<feature type="transmembrane region" description="Helical" evidence="5">
    <location>
        <begin position="256"/>
        <end position="277"/>
    </location>
</feature>
<evidence type="ECO:0000313" key="8">
    <source>
        <dbReference type="Proteomes" id="UP001239265"/>
    </source>
</evidence>
<organism evidence="7 8">
    <name type="scientific">Elizabethkingia miricola</name>
    <name type="common">Chryseobacterium miricola</name>
    <dbReference type="NCBI Taxonomy" id="172045"/>
    <lineage>
        <taxon>Bacteria</taxon>
        <taxon>Pseudomonadati</taxon>
        <taxon>Bacteroidota</taxon>
        <taxon>Flavobacteriia</taxon>
        <taxon>Flavobacteriales</taxon>
        <taxon>Weeksellaceae</taxon>
        <taxon>Elizabethkingia</taxon>
    </lineage>
</organism>
<gene>
    <name evidence="7" type="ORF">QT385_19395</name>
</gene>
<evidence type="ECO:0000256" key="1">
    <source>
        <dbReference type="ARBA" id="ARBA00004141"/>
    </source>
</evidence>
<feature type="transmembrane region" description="Helical" evidence="5">
    <location>
        <begin position="378"/>
        <end position="401"/>
    </location>
</feature>
<feature type="domain" description="O-antigen ligase-related" evidence="6">
    <location>
        <begin position="221"/>
        <end position="352"/>
    </location>
</feature>
<evidence type="ECO:0000256" key="4">
    <source>
        <dbReference type="ARBA" id="ARBA00023136"/>
    </source>
</evidence>
<evidence type="ECO:0000256" key="2">
    <source>
        <dbReference type="ARBA" id="ARBA00022692"/>
    </source>
</evidence>
<dbReference type="AlphaFoldDB" id="A0ABD5BAQ0"/>
<feature type="transmembrane region" description="Helical" evidence="5">
    <location>
        <begin position="114"/>
        <end position="133"/>
    </location>
</feature>
<keyword evidence="7" id="KW-0436">Ligase</keyword>
<keyword evidence="4 5" id="KW-0472">Membrane</keyword>
<feature type="transmembrane region" description="Helical" evidence="5">
    <location>
        <begin position="29"/>
        <end position="52"/>
    </location>
</feature>
<dbReference type="EMBL" id="JAUCQJ010000006">
    <property type="protein sequence ID" value="MDQ8750833.1"/>
    <property type="molecule type" value="Genomic_DNA"/>
</dbReference>
<feature type="transmembrane region" description="Helical" evidence="5">
    <location>
        <begin position="339"/>
        <end position="358"/>
    </location>
</feature>
<protein>
    <submittedName>
        <fullName evidence="7">O-antigen ligase family protein</fullName>
    </submittedName>
</protein>